<proteinExistence type="predicted"/>
<evidence type="ECO:0000256" key="1">
    <source>
        <dbReference type="SAM" id="MobiDB-lite"/>
    </source>
</evidence>
<name>A0ABN2N2F9_9MICO</name>
<comment type="caution">
    <text evidence="3">The sequence shown here is derived from an EMBL/GenBank/DDBJ whole genome shotgun (WGS) entry which is preliminary data.</text>
</comment>
<dbReference type="Proteomes" id="UP001501094">
    <property type="component" value="Unassembled WGS sequence"/>
</dbReference>
<evidence type="ECO:0000313" key="3">
    <source>
        <dbReference type="EMBL" id="GAA1849218.1"/>
    </source>
</evidence>
<evidence type="ECO:0000313" key="4">
    <source>
        <dbReference type="Proteomes" id="UP001501094"/>
    </source>
</evidence>
<dbReference type="EMBL" id="BAAANL010000001">
    <property type="protein sequence ID" value="GAA1849218.1"/>
    <property type="molecule type" value="Genomic_DNA"/>
</dbReference>
<feature type="transmembrane region" description="Helical" evidence="2">
    <location>
        <begin position="30"/>
        <end position="54"/>
    </location>
</feature>
<evidence type="ECO:0000256" key="2">
    <source>
        <dbReference type="SAM" id="Phobius"/>
    </source>
</evidence>
<keyword evidence="2" id="KW-0472">Membrane</keyword>
<keyword evidence="4" id="KW-1185">Reference proteome</keyword>
<evidence type="ECO:0008006" key="5">
    <source>
        <dbReference type="Google" id="ProtNLM"/>
    </source>
</evidence>
<organism evidence="3 4">
    <name type="scientific">Myceligenerans crystallogenes</name>
    <dbReference type="NCBI Taxonomy" id="316335"/>
    <lineage>
        <taxon>Bacteria</taxon>
        <taxon>Bacillati</taxon>
        <taxon>Actinomycetota</taxon>
        <taxon>Actinomycetes</taxon>
        <taxon>Micrococcales</taxon>
        <taxon>Promicromonosporaceae</taxon>
        <taxon>Myceligenerans</taxon>
    </lineage>
</organism>
<keyword evidence="2" id="KW-1133">Transmembrane helix</keyword>
<accession>A0ABN2N2F9</accession>
<gene>
    <name evidence="3" type="ORF">GCM10009751_01850</name>
</gene>
<keyword evidence="2" id="KW-0812">Transmembrane</keyword>
<feature type="region of interest" description="Disordered" evidence="1">
    <location>
        <begin position="143"/>
        <end position="162"/>
    </location>
</feature>
<feature type="region of interest" description="Disordered" evidence="1">
    <location>
        <begin position="1"/>
        <end position="20"/>
    </location>
</feature>
<reference evidence="3 4" key="1">
    <citation type="journal article" date="2019" name="Int. J. Syst. Evol. Microbiol.">
        <title>The Global Catalogue of Microorganisms (GCM) 10K type strain sequencing project: providing services to taxonomists for standard genome sequencing and annotation.</title>
        <authorList>
            <consortium name="The Broad Institute Genomics Platform"/>
            <consortium name="The Broad Institute Genome Sequencing Center for Infectious Disease"/>
            <person name="Wu L."/>
            <person name="Ma J."/>
        </authorList>
    </citation>
    <scope>NUCLEOTIDE SEQUENCE [LARGE SCALE GENOMIC DNA]</scope>
    <source>
        <strain evidence="3 4">JCM 14326</strain>
    </source>
</reference>
<protein>
    <recommendedName>
        <fullName evidence="5">Secreted protein</fullName>
    </recommendedName>
</protein>
<dbReference type="RefSeq" id="WP_344098789.1">
    <property type="nucleotide sequence ID" value="NZ_BAAANL010000001.1"/>
</dbReference>
<sequence length="214" mass="22630">MTDVRERSGRGPKRPGPRVTPAVMYRRRRIAVAALAVVVLLLVLGFAGLVWPGFLHAREPEPVPTVTVTAPAPKPTIKAMKRSDDETAFQEALPSAVLQFALTEMGGTEAAADHGATEGWLATYSDGGSKKIKVEAAQWASSDESRPAAEALAKDAGEAERTGDVKVGKDVVGGYTLTAAADGRRTITWRNGTAVFRATGPADAIVAFYQAFPL</sequence>